<evidence type="ECO:0000256" key="8">
    <source>
        <dbReference type="ARBA" id="ARBA00023242"/>
    </source>
</evidence>
<dbReference type="GO" id="GO:0003887">
    <property type="term" value="F:DNA-directed DNA polymerase activity"/>
    <property type="evidence" value="ECO:0007669"/>
    <property type="project" value="TreeGrafter"/>
</dbReference>
<dbReference type="PANTHER" id="PTHR45873">
    <property type="entry name" value="DNA POLYMERASE ETA"/>
    <property type="match status" value="1"/>
</dbReference>
<dbReference type="InterPro" id="IPR036775">
    <property type="entry name" value="DNA_pol_Y-fam_lit_finger_sf"/>
</dbReference>
<comment type="subcellular location">
    <subcellularLocation>
        <location evidence="1">Nucleus</location>
    </subcellularLocation>
</comment>
<evidence type="ECO:0000256" key="2">
    <source>
        <dbReference type="ARBA" id="ARBA00022679"/>
    </source>
</evidence>
<feature type="region of interest" description="Disordered" evidence="9">
    <location>
        <begin position="605"/>
        <end position="646"/>
    </location>
</feature>
<evidence type="ECO:0000256" key="1">
    <source>
        <dbReference type="ARBA" id="ARBA00004123"/>
    </source>
</evidence>
<dbReference type="FunFam" id="3.40.1170.60:FF:000008">
    <property type="entry name" value="DNA polymerase eta subunit"/>
    <property type="match status" value="1"/>
</dbReference>
<evidence type="ECO:0000313" key="11">
    <source>
        <dbReference type="EMBL" id="GET88297.1"/>
    </source>
</evidence>
<comment type="caution">
    <text evidence="11">The sequence shown here is derived from an EMBL/GenBank/DDBJ whole genome shotgun (WGS) entry which is preliminary data.</text>
</comment>
<feature type="compositionally biased region" description="Polar residues" evidence="9">
    <location>
        <begin position="776"/>
        <end position="787"/>
    </location>
</feature>
<keyword evidence="6" id="KW-0862">Zinc</keyword>
<accession>A0A640KKS9</accession>
<dbReference type="GO" id="GO:0070987">
    <property type="term" value="P:error-free translesion synthesis"/>
    <property type="evidence" value="ECO:0007669"/>
    <property type="project" value="UniProtKB-ARBA"/>
</dbReference>
<evidence type="ECO:0000256" key="6">
    <source>
        <dbReference type="ARBA" id="ARBA00022833"/>
    </source>
</evidence>
<name>A0A640KKS9_LEITA</name>
<organism evidence="11 12">
    <name type="scientific">Leishmania tarentolae</name>
    <name type="common">Sauroleishmania tarentolae</name>
    <dbReference type="NCBI Taxonomy" id="5689"/>
    <lineage>
        <taxon>Eukaryota</taxon>
        <taxon>Discoba</taxon>
        <taxon>Euglenozoa</taxon>
        <taxon>Kinetoplastea</taxon>
        <taxon>Metakinetoplastina</taxon>
        <taxon>Trypanosomatida</taxon>
        <taxon>Trypanosomatidae</taxon>
        <taxon>Leishmaniinae</taxon>
        <taxon>Leishmania</taxon>
        <taxon>lizard Leishmania</taxon>
    </lineage>
</organism>
<dbReference type="InterPro" id="IPR043502">
    <property type="entry name" value="DNA/RNA_pol_sf"/>
</dbReference>
<keyword evidence="2" id="KW-0808">Transferase</keyword>
<dbReference type="SUPFAM" id="SSF56672">
    <property type="entry name" value="DNA/RNA polymerases"/>
    <property type="match status" value="1"/>
</dbReference>
<dbReference type="Gene3D" id="3.30.70.270">
    <property type="match status" value="1"/>
</dbReference>
<gene>
    <name evidence="11" type="ORF">LtaPh_2106261</name>
</gene>
<evidence type="ECO:0000256" key="7">
    <source>
        <dbReference type="ARBA" id="ARBA00023204"/>
    </source>
</evidence>
<evidence type="ECO:0000256" key="9">
    <source>
        <dbReference type="SAM" id="MobiDB-lite"/>
    </source>
</evidence>
<dbReference type="GO" id="GO:0042276">
    <property type="term" value="P:error-prone translesion synthesis"/>
    <property type="evidence" value="ECO:0007669"/>
    <property type="project" value="TreeGrafter"/>
</dbReference>
<keyword evidence="7" id="KW-0234">DNA repair</keyword>
<dbReference type="GO" id="GO:0035861">
    <property type="term" value="C:site of double-strand break"/>
    <property type="evidence" value="ECO:0007669"/>
    <property type="project" value="TreeGrafter"/>
</dbReference>
<dbReference type="FunFam" id="3.30.70.270:FF:000102">
    <property type="entry name" value="Putative DNA polymerase eta"/>
    <property type="match status" value="1"/>
</dbReference>
<keyword evidence="8" id="KW-0539">Nucleus</keyword>
<evidence type="ECO:0000313" key="12">
    <source>
        <dbReference type="Proteomes" id="UP000419144"/>
    </source>
</evidence>
<dbReference type="GO" id="GO:0008270">
    <property type="term" value="F:zinc ion binding"/>
    <property type="evidence" value="ECO:0007669"/>
    <property type="project" value="UniProtKB-KW"/>
</dbReference>
<keyword evidence="5" id="KW-0863">Zinc-finger</keyword>
<sequence>MSWVVQAGAGVSLGQECARMHTHVCLRVSSGRPRHVPISVRVHCSLLAFTFSCGLYDRCWISASRRVSDSRRARMLSRCGEGPGDTGDNARCSSSPRDSCSCKADAMRCIAHIDMDCFYAQVEAVRLGIDCRVTPLVLAQWGSLIAVNYPARARGVKRFCLSPDEVRRELPDVQMSHIATYTTGEFEYCYPDAPRINTHKVSLEPYRQASRQIFAILRAEPGVVVGKAGIDEAYVDLTEAARRELAELRAAAAGASLDPLADVMEPSTRLIEDRRAEMEAWFSARGTSLGAVFDEPMRALVRGERGAELEGSRAFCFGADDAAYAERCLLLCAASRVLHRLRQRIYAELHYDCSAGIAHNRVLAKCISATHKPNQQTLLLPDRSASALFELPLSGLRGFGGKFGAAVSAACGGVTECREAWLVPLPQLYKLDGTCDVGDDEDAEDDRKGHTDQPSAACAKDTKVGNGGGSKGTLDAQSRTGVYAFYRVRGFGSDTVADPALPRGMRVSKIFHPACTSWSAAQLWMAPLAGELWHRFSEYESHYYKEGRSLVVVFRTYVTPEQARCGQRTQSYRAQVRLPTNVRHVGEIADMSLCEAVKLMREVTAGGKGSDRRPASQTPLPPPRLLTNSPSEVPDAPTGTAAPPRGVLAMPPLHVIELSIIGLRLRPLQTTERGTNGITSGADGKTVAAPPRTLADMFSTLSANAAASGRTQGTPAAVLGGDVLRKRHRSNSRDAEVARQLGREVLVEVDDGDANENVGDDWDDFDVHVAEGKRSGTPSHQERQSANPAGASSPLPMRTLEDLFCRYTAAPRVSAPETAPSPTCAIREVTTVFVEEEDAVVWVPQRSCVSVTEVSSEEDETIL</sequence>
<dbReference type="GO" id="GO:0005634">
    <property type="term" value="C:nucleus"/>
    <property type="evidence" value="ECO:0007669"/>
    <property type="project" value="UniProtKB-SubCell"/>
</dbReference>
<evidence type="ECO:0000256" key="3">
    <source>
        <dbReference type="ARBA" id="ARBA00022723"/>
    </source>
</evidence>
<dbReference type="AlphaFoldDB" id="A0A640KKS9"/>
<keyword evidence="3" id="KW-0479">Metal-binding</keyword>
<dbReference type="PANTHER" id="PTHR45873:SF1">
    <property type="entry name" value="DNA POLYMERASE ETA"/>
    <property type="match status" value="1"/>
</dbReference>
<keyword evidence="4" id="KW-0227">DNA damage</keyword>
<feature type="region of interest" description="Disordered" evidence="9">
    <location>
        <begin position="440"/>
        <end position="473"/>
    </location>
</feature>
<proteinExistence type="predicted"/>
<dbReference type="OrthoDB" id="5723at2759"/>
<dbReference type="GO" id="GO:0051276">
    <property type="term" value="P:chromosome organization"/>
    <property type="evidence" value="ECO:0007669"/>
    <property type="project" value="UniProtKB-ARBA"/>
</dbReference>
<evidence type="ECO:0000256" key="4">
    <source>
        <dbReference type="ARBA" id="ARBA00022763"/>
    </source>
</evidence>
<evidence type="ECO:0000259" key="10">
    <source>
        <dbReference type="PROSITE" id="PS50173"/>
    </source>
</evidence>
<dbReference type="Pfam" id="PF00817">
    <property type="entry name" value="IMS"/>
    <property type="match status" value="1"/>
</dbReference>
<dbReference type="GO" id="GO:0009314">
    <property type="term" value="P:response to radiation"/>
    <property type="evidence" value="ECO:0007669"/>
    <property type="project" value="TreeGrafter"/>
</dbReference>
<keyword evidence="12" id="KW-1185">Reference proteome</keyword>
<dbReference type="GO" id="GO:0006281">
    <property type="term" value="P:DNA repair"/>
    <property type="evidence" value="ECO:0007669"/>
    <property type="project" value="UniProtKB-KW"/>
</dbReference>
<dbReference type="PROSITE" id="PS50173">
    <property type="entry name" value="UMUC"/>
    <property type="match status" value="1"/>
</dbReference>
<dbReference type="GO" id="GO:0005657">
    <property type="term" value="C:replication fork"/>
    <property type="evidence" value="ECO:0007669"/>
    <property type="project" value="UniProtKB-ARBA"/>
</dbReference>
<dbReference type="InterPro" id="IPR001126">
    <property type="entry name" value="UmuC"/>
</dbReference>
<dbReference type="InterPro" id="IPR052230">
    <property type="entry name" value="DNA_polymerase_eta"/>
</dbReference>
<feature type="domain" description="UmuC" evidence="10">
    <location>
        <begin position="110"/>
        <end position="400"/>
    </location>
</feature>
<protein>
    <submittedName>
        <fullName evidence="11">DNA polymerase eta, putative</fullName>
    </submittedName>
</protein>
<dbReference type="Proteomes" id="UP000419144">
    <property type="component" value="Unassembled WGS sequence"/>
</dbReference>
<reference evidence="11" key="1">
    <citation type="submission" date="2019-11" db="EMBL/GenBank/DDBJ databases">
        <title>Leishmania tarentolae CDS.</title>
        <authorList>
            <person name="Goto Y."/>
            <person name="Yamagishi J."/>
        </authorList>
    </citation>
    <scope>NUCLEOTIDE SEQUENCE [LARGE SCALE GENOMIC DNA]</scope>
    <source>
        <strain evidence="11">Parrot Tar II</strain>
    </source>
</reference>
<evidence type="ECO:0000256" key="5">
    <source>
        <dbReference type="ARBA" id="ARBA00022771"/>
    </source>
</evidence>
<feature type="region of interest" description="Disordered" evidence="9">
    <location>
        <begin position="771"/>
        <end position="796"/>
    </location>
</feature>
<dbReference type="InterPro" id="IPR043128">
    <property type="entry name" value="Rev_trsase/Diguanyl_cyclase"/>
</dbReference>
<dbReference type="GO" id="GO:0003684">
    <property type="term" value="F:damaged DNA binding"/>
    <property type="evidence" value="ECO:0007669"/>
    <property type="project" value="InterPro"/>
</dbReference>
<dbReference type="SUPFAM" id="SSF100879">
    <property type="entry name" value="Lesion bypass DNA polymerase (Y-family), little finger domain"/>
    <property type="match status" value="1"/>
</dbReference>
<dbReference type="EMBL" id="BLBS01000026">
    <property type="protein sequence ID" value="GET88297.1"/>
    <property type="molecule type" value="Genomic_DNA"/>
</dbReference>
<dbReference type="Gene3D" id="3.40.1170.60">
    <property type="match status" value="1"/>
</dbReference>
<dbReference type="VEuPathDB" id="TriTrypDB:LtaPh_2106261"/>